<protein>
    <recommendedName>
        <fullName evidence="3">DUF3800 domain-containing protein</fullName>
    </recommendedName>
</protein>
<keyword evidence="2" id="KW-1185">Reference proteome</keyword>
<evidence type="ECO:0000313" key="2">
    <source>
        <dbReference type="Proteomes" id="UP000366051"/>
    </source>
</evidence>
<name>A0A5Q2MXF9_9FIRM</name>
<dbReference type="KEGG" id="hcv:FTV88_1247"/>
<organism evidence="1 2">
    <name type="scientific">Heliorestis convoluta</name>
    <dbReference type="NCBI Taxonomy" id="356322"/>
    <lineage>
        <taxon>Bacteria</taxon>
        <taxon>Bacillati</taxon>
        <taxon>Bacillota</taxon>
        <taxon>Clostridia</taxon>
        <taxon>Eubacteriales</taxon>
        <taxon>Heliobacteriaceae</taxon>
        <taxon>Heliorestis</taxon>
    </lineage>
</organism>
<proteinExistence type="predicted"/>
<gene>
    <name evidence="1" type="ORF">FTV88_1247</name>
</gene>
<dbReference type="RefSeq" id="WP_153724782.1">
    <property type="nucleotide sequence ID" value="NZ_CP045875.1"/>
</dbReference>
<dbReference type="OrthoDB" id="2567918at2"/>
<sequence length="321" mass="37395">MNYLIYFDESNKIDQSNKDYSYYGAFGDYDRSLANLVKKVARIYKENNSKSELHFTAYKSDNSVKKYFQVLHSVLQEDIRINILIVNNNDALKAASNIGLSPKELRSLFYIKIPERLFYGIIRDLFSNIPKGEAVNVKIKIDCNDEYDNLDLNNKLIEQMNAHSAYRNKNYRVNKVISQDSNKSIPLQIIDTFMGIVVFLLEKGYTQNSTASIVKADLIYRVLSEQENILRFQEKIRLFKWTGNEELTQINISDYLSPFMVYKTSFDIEETTKLQRILASNPGISTTELRKEMNYSNRQLRLLLGYIDQIDGLGRNNFLRI</sequence>
<dbReference type="AlphaFoldDB" id="A0A5Q2MXF9"/>
<evidence type="ECO:0000313" key="1">
    <source>
        <dbReference type="EMBL" id="QGG47394.1"/>
    </source>
</evidence>
<evidence type="ECO:0008006" key="3">
    <source>
        <dbReference type="Google" id="ProtNLM"/>
    </source>
</evidence>
<reference evidence="2" key="1">
    <citation type="submission" date="2019-11" db="EMBL/GenBank/DDBJ databases">
        <title>Genome sequence of Heliorestis convoluta strain HH, an alkaliphilic and minimalistic phototrophic bacterium from a soda lake in Egypt.</title>
        <authorList>
            <person name="Dewey E.D."/>
            <person name="Stokes L.M."/>
            <person name="Burchell B.M."/>
            <person name="Shaffer K.N."/>
            <person name="Huntington A.M."/>
            <person name="Baker J.M."/>
            <person name="Nadendla S."/>
            <person name="Giglio M.G."/>
            <person name="Touchman J.W."/>
            <person name="Blankenship R.E."/>
            <person name="Madigan M.T."/>
            <person name="Sattley W.M."/>
        </authorList>
    </citation>
    <scope>NUCLEOTIDE SEQUENCE [LARGE SCALE GENOMIC DNA]</scope>
    <source>
        <strain evidence="2">HH</strain>
    </source>
</reference>
<dbReference type="Proteomes" id="UP000366051">
    <property type="component" value="Chromosome"/>
</dbReference>
<accession>A0A5Q2MXF9</accession>
<dbReference type="EMBL" id="CP045875">
    <property type="protein sequence ID" value="QGG47394.1"/>
    <property type="molecule type" value="Genomic_DNA"/>
</dbReference>